<organism evidence="1 2">
    <name type="scientific">Prevotella micans F0438</name>
    <dbReference type="NCBI Taxonomy" id="883158"/>
    <lineage>
        <taxon>Bacteria</taxon>
        <taxon>Pseudomonadati</taxon>
        <taxon>Bacteroidota</taxon>
        <taxon>Bacteroidia</taxon>
        <taxon>Bacteroidales</taxon>
        <taxon>Prevotellaceae</taxon>
        <taxon>Prevotella</taxon>
    </lineage>
</organism>
<evidence type="ECO:0000313" key="1">
    <source>
        <dbReference type="EMBL" id="EHO67088.1"/>
    </source>
</evidence>
<dbReference type="EMBL" id="AGWK01000049">
    <property type="protein sequence ID" value="EHO67088.1"/>
    <property type="molecule type" value="Genomic_DNA"/>
</dbReference>
<gene>
    <name evidence="1" type="ORF">HMPREF9140_01825</name>
</gene>
<dbReference type="HOGENOM" id="CLU_3390786_0_0_10"/>
<keyword evidence="2" id="KW-1185">Reference proteome</keyword>
<protein>
    <submittedName>
        <fullName evidence="1">Uncharacterized protein</fullName>
    </submittedName>
</protein>
<accession>H1Q4I7</accession>
<name>H1Q4I7_9BACT</name>
<proteinExistence type="predicted"/>
<sequence>MFILNKDSFQEISETTNLIDDVFLESLETIQM</sequence>
<dbReference type="AlphaFoldDB" id="H1Q4I7"/>
<dbReference type="Proteomes" id="UP000016023">
    <property type="component" value="Unassembled WGS sequence"/>
</dbReference>
<evidence type="ECO:0000313" key="2">
    <source>
        <dbReference type="Proteomes" id="UP000016023"/>
    </source>
</evidence>
<reference evidence="1 2" key="1">
    <citation type="submission" date="2011-12" db="EMBL/GenBank/DDBJ databases">
        <title>The Genome Sequence of Prevotella micans F0438.</title>
        <authorList>
            <consortium name="The Broad Institute Genome Sequencing Platform"/>
            <person name="Earl A."/>
            <person name="Ward D."/>
            <person name="Feldgarden M."/>
            <person name="Gevers D."/>
            <person name="Izard J."/>
            <person name="Baranova O.V."/>
            <person name="Blanton J.M."/>
            <person name="Wade W.G."/>
            <person name="Dewhirst F.E."/>
            <person name="Young S.K."/>
            <person name="Zeng Q."/>
            <person name="Gargeya S."/>
            <person name="Fitzgerald M."/>
            <person name="Haas B."/>
            <person name="Abouelleil A."/>
            <person name="Alvarado L."/>
            <person name="Arachchi H.M."/>
            <person name="Berlin A."/>
            <person name="Chapman S.B."/>
            <person name="Gearin G."/>
            <person name="Goldberg J."/>
            <person name="Griggs A."/>
            <person name="Gujja S."/>
            <person name="Hansen M."/>
            <person name="Heiman D."/>
            <person name="Howarth C."/>
            <person name="Larimer J."/>
            <person name="Lui A."/>
            <person name="MacDonald P.J.P."/>
            <person name="McCowen C."/>
            <person name="Montmayeur A."/>
            <person name="Murphy C."/>
            <person name="Neiman D."/>
            <person name="Pearson M."/>
            <person name="Priest M."/>
            <person name="Roberts A."/>
            <person name="Saif S."/>
            <person name="Shea T."/>
            <person name="Sisk P."/>
            <person name="Stolte C."/>
            <person name="Sykes S."/>
            <person name="Wortman J."/>
            <person name="Nusbaum C."/>
            <person name="Birren B."/>
        </authorList>
    </citation>
    <scope>NUCLEOTIDE SEQUENCE [LARGE SCALE GENOMIC DNA]</scope>
    <source>
        <strain evidence="1 2">F0438</strain>
    </source>
</reference>
<comment type="caution">
    <text evidence="1">The sequence shown here is derived from an EMBL/GenBank/DDBJ whole genome shotgun (WGS) entry which is preliminary data.</text>
</comment>